<protein>
    <submittedName>
        <fullName evidence="1">Uncharacterized protein MANES_05G107100</fullName>
    </submittedName>
</protein>
<sequence>MSFEMSVLGKMPAALLRHSDPPRSPFLTSPHLSDLNYLSSQQNCWLVRWLEWRPPSAGAVQSVCETPLYGTNT</sequence>
<organism evidence="1">
    <name type="scientific">Rhizophora mucronata</name>
    <name type="common">Asiatic mangrove</name>
    <dbReference type="NCBI Taxonomy" id="61149"/>
    <lineage>
        <taxon>Eukaryota</taxon>
        <taxon>Viridiplantae</taxon>
        <taxon>Streptophyta</taxon>
        <taxon>Embryophyta</taxon>
        <taxon>Tracheophyta</taxon>
        <taxon>Spermatophyta</taxon>
        <taxon>Magnoliopsida</taxon>
        <taxon>eudicotyledons</taxon>
        <taxon>Gunneridae</taxon>
        <taxon>Pentapetalae</taxon>
        <taxon>rosids</taxon>
        <taxon>fabids</taxon>
        <taxon>Malpighiales</taxon>
        <taxon>Rhizophoraceae</taxon>
        <taxon>Rhizophora</taxon>
    </lineage>
</organism>
<dbReference type="EMBL" id="GGEC01000409">
    <property type="protein sequence ID" value="MBW80892.1"/>
    <property type="molecule type" value="Transcribed_RNA"/>
</dbReference>
<reference evidence="1" key="1">
    <citation type="submission" date="2018-02" db="EMBL/GenBank/DDBJ databases">
        <title>Rhizophora mucronata_Transcriptome.</title>
        <authorList>
            <person name="Meera S.P."/>
            <person name="Sreeshan A."/>
            <person name="Augustine A."/>
        </authorList>
    </citation>
    <scope>NUCLEOTIDE SEQUENCE</scope>
    <source>
        <tissue evidence="1">Leaf</tissue>
    </source>
</reference>
<accession>A0A2P2II46</accession>
<proteinExistence type="predicted"/>
<evidence type="ECO:0000313" key="1">
    <source>
        <dbReference type="EMBL" id="MBW80892.1"/>
    </source>
</evidence>
<name>A0A2P2II46_RHIMU</name>
<dbReference type="AlphaFoldDB" id="A0A2P2II46"/>
<dbReference type="EMBL" id="GGEC01000410">
    <property type="protein sequence ID" value="MBW80893.1"/>
    <property type="molecule type" value="Transcribed_RNA"/>
</dbReference>